<dbReference type="InterPro" id="IPR041698">
    <property type="entry name" value="Methyltransf_25"/>
</dbReference>
<dbReference type="GO" id="GO:0005634">
    <property type="term" value="C:nucleus"/>
    <property type="evidence" value="ECO:0007669"/>
    <property type="project" value="TreeGrafter"/>
</dbReference>
<keyword evidence="3 6" id="KW-0949">S-adenosyl-L-methionine</keyword>
<dbReference type="SUPFAM" id="SSF53335">
    <property type="entry name" value="S-adenosyl-L-methionine-dependent methyltransferases"/>
    <property type="match status" value="1"/>
</dbReference>
<dbReference type="PANTHER" id="PTHR11006:SF89">
    <property type="entry name" value="PROTEIN ARGININE N-METHYLTRANSFERASE 3-RELATED"/>
    <property type="match status" value="1"/>
</dbReference>
<evidence type="ECO:0000256" key="1">
    <source>
        <dbReference type="ARBA" id="ARBA00022603"/>
    </source>
</evidence>
<dbReference type="Pfam" id="PF13649">
    <property type="entry name" value="Methyltransf_25"/>
    <property type="match status" value="1"/>
</dbReference>
<evidence type="ECO:0000256" key="7">
    <source>
        <dbReference type="SAM" id="MobiDB-lite"/>
    </source>
</evidence>
<dbReference type="AlphaFoldDB" id="W9RE13"/>
<dbReference type="Gene3D" id="3.40.50.150">
    <property type="entry name" value="Vaccinia Virus protein VP39"/>
    <property type="match status" value="1"/>
</dbReference>
<dbReference type="FunFam" id="3.40.50.150:FF:000016">
    <property type="entry name" value="Protein arginine N-methyltransferase 6"/>
    <property type="match status" value="1"/>
</dbReference>
<dbReference type="Pfam" id="PF12756">
    <property type="entry name" value="zf-C2H2_2"/>
    <property type="match status" value="1"/>
</dbReference>
<dbReference type="InterPro" id="IPR029063">
    <property type="entry name" value="SAM-dependent_MTases_sf"/>
</dbReference>
<dbReference type="InterPro" id="IPR036236">
    <property type="entry name" value="Znf_C2H2_sf"/>
</dbReference>
<dbReference type="InterPro" id="IPR013087">
    <property type="entry name" value="Znf_C2H2_type"/>
</dbReference>
<reference evidence="10" key="1">
    <citation type="submission" date="2013-01" db="EMBL/GenBank/DDBJ databases">
        <title>Draft Genome Sequence of a Mulberry Tree, Morus notabilis C.K. Schneid.</title>
        <authorList>
            <person name="He N."/>
            <person name="Zhao S."/>
        </authorList>
    </citation>
    <scope>NUCLEOTIDE SEQUENCE</scope>
</reference>
<feature type="domain" description="C2H2-type" evidence="8">
    <location>
        <begin position="56"/>
        <end position="78"/>
    </location>
</feature>
<keyword evidence="2 6" id="KW-0808">Transferase</keyword>
<comment type="catalytic activity">
    <reaction evidence="4">
        <text>L-arginyl-[protein] + 2 S-adenosyl-L-methionine = N(omega),N(omega)-dimethyl-L-arginyl-[protein] + 2 S-adenosyl-L-homocysteine + 2 H(+)</text>
        <dbReference type="Rhea" id="RHEA:48096"/>
        <dbReference type="Rhea" id="RHEA-COMP:10532"/>
        <dbReference type="Rhea" id="RHEA-COMP:11991"/>
        <dbReference type="ChEBI" id="CHEBI:15378"/>
        <dbReference type="ChEBI" id="CHEBI:29965"/>
        <dbReference type="ChEBI" id="CHEBI:57856"/>
        <dbReference type="ChEBI" id="CHEBI:59789"/>
        <dbReference type="ChEBI" id="CHEBI:61897"/>
        <dbReference type="EC" id="2.1.1.319"/>
    </reaction>
    <physiologicalReaction direction="left-to-right" evidence="4">
        <dbReference type="Rhea" id="RHEA:48097"/>
    </physiologicalReaction>
</comment>
<proteinExistence type="predicted"/>
<comment type="catalytic activity">
    <reaction evidence="5">
        <text>L-arginyl-[protein] + S-adenosyl-L-methionine = N(omega)-methyl-L-arginyl-[protein] + S-adenosyl-L-homocysteine + H(+)</text>
        <dbReference type="Rhea" id="RHEA:48100"/>
        <dbReference type="Rhea" id="RHEA-COMP:10532"/>
        <dbReference type="Rhea" id="RHEA-COMP:11990"/>
        <dbReference type="ChEBI" id="CHEBI:15378"/>
        <dbReference type="ChEBI" id="CHEBI:29965"/>
        <dbReference type="ChEBI" id="CHEBI:57856"/>
        <dbReference type="ChEBI" id="CHEBI:59789"/>
        <dbReference type="ChEBI" id="CHEBI:65280"/>
    </reaction>
    <physiologicalReaction direction="left-to-right" evidence="5">
        <dbReference type="Rhea" id="RHEA:48101"/>
    </physiologicalReaction>
</comment>
<dbReference type="SUPFAM" id="SSF57667">
    <property type="entry name" value="beta-beta-alpha zinc fingers"/>
    <property type="match status" value="1"/>
</dbReference>
<dbReference type="InterPro" id="IPR041661">
    <property type="entry name" value="ZN622/Rei1/Reh1_Znf-C2H2"/>
</dbReference>
<accession>W9RE13</accession>
<feature type="compositionally biased region" description="Acidic residues" evidence="7">
    <location>
        <begin position="17"/>
        <end position="47"/>
    </location>
</feature>
<dbReference type="GO" id="GO:0035242">
    <property type="term" value="F:protein-arginine omega-N asymmetric methyltransferase activity"/>
    <property type="evidence" value="ECO:0007669"/>
    <property type="project" value="UniProtKB-EC"/>
</dbReference>
<organism evidence="9 10">
    <name type="scientific">Morus notabilis</name>
    <dbReference type="NCBI Taxonomy" id="981085"/>
    <lineage>
        <taxon>Eukaryota</taxon>
        <taxon>Viridiplantae</taxon>
        <taxon>Streptophyta</taxon>
        <taxon>Embryophyta</taxon>
        <taxon>Tracheophyta</taxon>
        <taxon>Spermatophyta</taxon>
        <taxon>Magnoliopsida</taxon>
        <taxon>eudicotyledons</taxon>
        <taxon>Gunneridae</taxon>
        <taxon>Pentapetalae</taxon>
        <taxon>rosids</taxon>
        <taxon>fabids</taxon>
        <taxon>Rosales</taxon>
        <taxon>Moraceae</taxon>
        <taxon>Moreae</taxon>
        <taxon>Morus</taxon>
    </lineage>
</organism>
<dbReference type="Proteomes" id="UP000030645">
    <property type="component" value="Unassembled WGS sequence"/>
</dbReference>
<evidence type="ECO:0000256" key="5">
    <source>
        <dbReference type="ARBA" id="ARBA00049303"/>
    </source>
</evidence>
<feature type="region of interest" description="Disordered" evidence="7">
    <location>
        <begin position="1"/>
        <end position="50"/>
    </location>
</feature>
<evidence type="ECO:0000256" key="3">
    <source>
        <dbReference type="ARBA" id="ARBA00022691"/>
    </source>
</evidence>
<dbReference type="Gene3D" id="2.70.160.11">
    <property type="entry name" value="Hnrnp arginine n-methyltransferase1"/>
    <property type="match status" value="1"/>
</dbReference>
<dbReference type="eggNOG" id="KOG1499">
    <property type="taxonomic scope" value="Eukaryota"/>
</dbReference>
<dbReference type="PROSITE" id="PS00028">
    <property type="entry name" value="ZINC_FINGER_C2H2_1"/>
    <property type="match status" value="1"/>
</dbReference>
<evidence type="ECO:0000313" key="10">
    <source>
        <dbReference type="Proteomes" id="UP000030645"/>
    </source>
</evidence>
<dbReference type="GO" id="GO:0032259">
    <property type="term" value="P:methylation"/>
    <property type="evidence" value="ECO:0007669"/>
    <property type="project" value="UniProtKB-KW"/>
</dbReference>
<dbReference type="InterPro" id="IPR025799">
    <property type="entry name" value="Arg_MeTrfase"/>
</dbReference>
<keyword evidence="10" id="KW-1185">Reference proteome</keyword>
<name>W9RE13_9ROSA</name>
<dbReference type="GO" id="GO:0042054">
    <property type="term" value="F:histone methyltransferase activity"/>
    <property type="evidence" value="ECO:0007669"/>
    <property type="project" value="TreeGrafter"/>
</dbReference>
<gene>
    <name evidence="9" type="ORF">L484_003869</name>
</gene>
<dbReference type="PROSITE" id="PS51678">
    <property type="entry name" value="SAM_MT_PRMT"/>
    <property type="match status" value="1"/>
</dbReference>
<evidence type="ECO:0000256" key="4">
    <source>
        <dbReference type="ARBA" id="ARBA00047384"/>
    </source>
</evidence>
<evidence type="ECO:0000256" key="2">
    <source>
        <dbReference type="ARBA" id="ARBA00022679"/>
    </source>
</evidence>
<evidence type="ECO:0000313" key="9">
    <source>
        <dbReference type="EMBL" id="EXB66776.1"/>
    </source>
</evidence>
<evidence type="ECO:0000256" key="6">
    <source>
        <dbReference type="PROSITE-ProRule" id="PRU01015"/>
    </source>
</evidence>
<sequence length="671" mass="75177">MADNKSSVKYEETVRPEDEELVEQETDEEEEEDEEEWDDWNEEEEGGNDSSSIIKCLFCDYAFDHSRSLFDHCISIHHFDFPTIRRSLSLDFYSSFNLFNYIRSLVAENRCWSCGLTCQSNLDLQSHLHEPLSLEEIKPRWNIEAYLKPFLQDDPLLYSFTEDDDEDIAEKDDDDDNDNELTTIVRNCEEIRIDHEIYSETENVASASDNHYEMISSSAESGIDCPGDKKSRAYFRRHVAKDVKNANEDYFGSYSSFGIHKEMLSDKVRMDAYRQAILDNPSLISGAVVMDVGCGTGILSLFAAQAGASRVIAVEASEKMAAVATEIARENGLLRGKSSSDGTSKCIGLVEVVQCMVEEVDKKIRIEPHTVDVLLSEWMGYCLLYESMLSSVLFARDRWLRPGGAMLPDTATIFAAGFGKGGTSLPFWENVYGFNMSCIGKELVGDAARIPIVDTVEGHDLVTNAAVLKTFDLVTMRPEEVDFTASIVLEPSLSNAESSLLDLESKTSWCYGVVLWFETGFTGRFCKEMPAVLSTSPHTPKTHWSQTILTFREPIAIAAGKSDVHRSAAIGTDGCPATNISLRISIVRASQHRSIDISMETSGVGPDGRKRSWPYFPSSVLTGLRLEANMVLRYRNDKPWPVVITSKSDGRSVITTGWSEFRKLIKQHQSQ</sequence>
<protein>
    <recommendedName>
        <fullName evidence="8">C2H2-type domain-containing protein</fullName>
    </recommendedName>
</protein>
<keyword evidence="1 6" id="KW-0489">Methyltransferase</keyword>
<dbReference type="Pfam" id="PF22528">
    <property type="entry name" value="PRMT_C"/>
    <property type="match status" value="1"/>
</dbReference>
<dbReference type="PANTHER" id="PTHR11006">
    <property type="entry name" value="PROTEIN ARGININE N-METHYLTRANSFERASE"/>
    <property type="match status" value="1"/>
</dbReference>
<dbReference type="InterPro" id="IPR055135">
    <property type="entry name" value="PRMT_dom"/>
</dbReference>
<dbReference type="CDD" id="cd02440">
    <property type="entry name" value="AdoMet_MTases"/>
    <property type="match status" value="1"/>
</dbReference>
<dbReference type="STRING" id="981085.W9RE13"/>
<dbReference type="EMBL" id="KE344553">
    <property type="protein sequence ID" value="EXB66776.1"/>
    <property type="molecule type" value="Genomic_DNA"/>
</dbReference>
<feature type="compositionally biased region" description="Basic and acidic residues" evidence="7">
    <location>
        <begin position="1"/>
        <end position="16"/>
    </location>
</feature>
<evidence type="ECO:0000259" key="8">
    <source>
        <dbReference type="PROSITE" id="PS00028"/>
    </source>
</evidence>